<dbReference type="AlphaFoldDB" id="A0A1R4H2Z3"/>
<evidence type="ECO:0000256" key="2">
    <source>
        <dbReference type="SAM" id="Phobius"/>
    </source>
</evidence>
<feature type="compositionally biased region" description="Low complexity" evidence="1">
    <location>
        <begin position="50"/>
        <end position="66"/>
    </location>
</feature>
<protein>
    <submittedName>
        <fullName evidence="4">Uncharacterized protein</fullName>
    </submittedName>
</protein>
<sequence>MKKNNFKNGLLAVLVLSSGIVCADDQYPAADFQPSVVYSDDAYIAKDSKSATSSQTAPAAAKAESSASDDKYPAATHKSEVIYYDADYKPSKMPASASVDSTVSSAAASAAPDAAAAPADTLTSYLIGLVVMALGGVAFFRSRNCGKCTKSANSAAAPSSAAKSNGGGGLTGVAKYLSKASGTGVSRYLDKHVQSVKASAATGVEKYLRNRR</sequence>
<gene>
    <name evidence="4" type="ORF">CRENPOLYSF1_150051</name>
</gene>
<evidence type="ECO:0000256" key="1">
    <source>
        <dbReference type="SAM" id="MobiDB-lite"/>
    </source>
</evidence>
<evidence type="ECO:0000313" key="4">
    <source>
        <dbReference type="EMBL" id="SJM90594.1"/>
    </source>
</evidence>
<keyword evidence="5" id="KW-1185">Reference proteome</keyword>
<name>A0A1R4H2Z3_9GAMM</name>
<feature type="chain" id="PRO_5010188937" evidence="3">
    <location>
        <begin position="24"/>
        <end position="212"/>
    </location>
</feature>
<feature type="transmembrane region" description="Helical" evidence="2">
    <location>
        <begin position="122"/>
        <end position="140"/>
    </location>
</feature>
<dbReference type="Proteomes" id="UP000195667">
    <property type="component" value="Unassembled WGS sequence"/>
</dbReference>
<reference evidence="5" key="1">
    <citation type="submission" date="2017-02" db="EMBL/GenBank/DDBJ databases">
        <authorList>
            <person name="Daims H."/>
        </authorList>
    </citation>
    <scope>NUCLEOTIDE SEQUENCE [LARGE SCALE GENOMIC DNA]</scope>
</reference>
<keyword evidence="2" id="KW-1133">Transmembrane helix</keyword>
<organism evidence="4 5">
    <name type="scientific">Crenothrix polyspora</name>
    <dbReference type="NCBI Taxonomy" id="360316"/>
    <lineage>
        <taxon>Bacteria</taxon>
        <taxon>Pseudomonadati</taxon>
        <taxon>Pseudomonadota</taxon>
        <taxon>Gammaproteobacteria</taxon>
        <taxon>Methylococcales</taxon>
        <taxon>Crenotrichaceae</taxon>
        <taxon>Crenothrix</taxon>
    </lineage>
</organism>
<feature type="signal peptide" evidence="3">
    <location>
        <begin position="1"/>
        <end position="23"/>
    </location>
</feature>
<evidence type="ECO:0000256" key="3">
    <source>
        <dbReference type="SAM" id="SignalP"/>
    </source>
</evidence>
<feature type="region of interest" description="Disordered" evidence="1">
    <location>
        <begin position="49"/>
        <end position="72"/>
    </location>
</feature>
<keyword evidence="2" id="KW-0812">Transmembrane</keyword>
<keyword evidence="3" id="KW-0732">Signal</keyword>
<evidence type="ECO:0000313" key="5">
    <source>
        <dbReference type="Proteomes" id="UP000195667"/>
    </source>
</evidence>
<dbReference type="RefSeq" id="WP_087142603.1">
    <property type="nucleotide sequence ID" value="NZ_FUKI01000057.1"/>
</dbReference>
<proteinExistence type="predicted"/>
<dbReference type="EMBL" id="FUKI01000057">
    <property type="protein sequence ID" value="SJM90594.1"/>
    <property type="molecule type" value="Genomic_DNA"/>
</dbReference>
<keyword evidence="2" id="KW-0472">Membrane</keyword>
<accession>A0A1R4H2Z3</accession>
<dbReference type="OrthoDB" id="5566564at2"/>